<evidence type="ECO:0000313" key="1">
    <source>
        <dbReference type="EMBL" id="NSJ52213.1"/>
    </source>
</evidence>
<dbReference type="Proteomes" id="UP000669239">
    <property type="component" value="Unassembled WGS sequence"/>
</dbReference>
<reference evidence="1 2" key="1">
    <citation type="journal article" date="2020" name="Cell Host Microbe">
        <title>Functional and Genomic Variation between Human-Derived Isolates of Lachnospiraceae Reveals Inter- and Intra-Species Diversity.</title>
        <authorList>
            <person name="Sorbara M.T."/>
            <person name="Littmann E.R."/>
            <person name="Fontana E."/>
            <person name="Moody T.U."/>
            <person name="Kohout C.E."/>
            <person name="Gjonbalaj M."/>
            <person name="Eaton V."/>
            <person name="Seok R."/>
            <person name="Leiner I.M."/>
            <person name="Pamer E.G."/>
        </authorList>
    </citation>
    <scope>NUCLEOTIDE SEQUENCE [LARGE SCALE GENOMIC DNA]</scope>
    <source>
        <strain evidence="1 2">MSK.1.17</strain>
    </source>
</reference>
<proteinExistence type="predicted"/>
<accession>A0ABX2HTB3</accession>
<evidence type="ECO:0000313" key="2">
    <source>
        <dbReference type="Proteomes" id="UP000669239"/>
    </source>
</evidence>
<protein>
    <submittedName>
        <fullName evidence="1">Uncharacterized protein</fullName>
    </submittedName>
</protein>
<keyword evidence="2" id="KW-1185">Reference proteome</keyword>
<dbReference type="RefSeq" id="WP_165643100.1">
    <property type="nucleotide sequence ID" value="NZ_JAAITT010000061.1"/>
</dbReference>
<organism evidence="1 2">
    <name type="scientific">Enterocloster aldenensis</name>
    <dbReference type="NCBI Taxonomy" id="358742"/>
    <lineage>
        <taxon>Bacteria</taxon>
        <taxon>Bacillati</taxon>
        <taxon>Bacillota</taxon>
        <taxon>Clostridia</taxon>
        <taxon>Lachnospirales</taxon>
        <taxon>Lachnospiraceae</taxon>
        <taxon>Enterocloster</taxon>
    </lineage>
</organism>
<gene>
    <name evidence="1" type="ORF">G5B36_26530</name>
</gene>
<comment type="caution">
    <text evidence="1">The sequence shown here is derived from an EMBL/GenBank/DDBJ whole genome shotgun (WGS) entry which is preliminary data.</text>
</comment>
<dbReference type="EMBL" id="JAAITT010000061">
    <property type="protein sequence ID" value="NSJ52213.1"/>
    <property type="molecule type" value="Genomic_DNA"/>
</dbReference>
<sequence length="165" mass="17678">MAYADYEFYTTKYYGSAIPDSQSFDKEAEQASDFLDVVTRDRLVDGLPDNERAQTKIKKAVCALADKLYGLELAEKQALSAAAGSDSKTDINGKSSGIIISRNSGSESISYASPSEIANGAKAWSTAYSAAGDEQATNKLLYDTVKVYLMGVRDSKGTPLLFAGL</sequence>
<name>A0ABX2HTB3_9FIRM</name>